<dbReference type="EMBL" id="CABITT030000001">
    <property type="protein sequence ID" value="VVA89659.1"/>
    <property type="molecule type" value="Genomic_DNA"/>
</dbReference>
<dbReference type="Proteomes" id="UP000489600">
    <property type="component" value="Unassembled WGS sequence"/>
</dbReference>
<dbReference type="InterPro" id="IPR002213">
    <property type="entry name" value="UDP_glucos_trans"/>
</dbReference>
<evidence type="ECO:0000256" key="3">
    <source>
        <dbReference type="ARBA" id="ARBA00022679"/>
    </source>
</evidence>
<evidence type="ECO:0000313" key="7">
    <source>
        <dbReference type="Proteomes" id="UP000489600"/>
    </source>
</evidence>
<keyword evidence="2 4" id="KW-0328">Glycosyltransferase</keyword>
<dbReference type="AlphaFoldDB" id="A0A565AJW6"/>
<keyword evidence="3 4" id="KW-0808">Transferase</keyword>
<dbReference type="FunFam" id="3.40.50.2000:FF:000054">
    <property type="entry name" value="Glycosyltransferase"/>
    <property type="match status" value="1"/>
</dbReference>
<dbReference type="Gene3D" id="3.40.50.2000">
    <property type="entry name" value="Glycogen Phosphorylase B"/>
    <property type="match status" value="2"/>
</dbReference>
<dbReference type="CDD" id="cd03784">
    <property type="entry name" value="GT1_Gtf-like"/>
    <property type="match status" value="1"/>
</dbReference>
<keyword evidence="7" id="KW-1185">Reference proteome</keyword>
<evidence type="ECO:0000256" key="5">
    <source>
        <dbReference type="RuleBase" id="RU362057"/>
    </source>
</evidence>
<dbReference type="PANTHER" id="PTHR48046:SF6">
    <property type="entry name" value="GLYCOSYLTRANSFERASE"/>
    <property type="match status" value="1"/>
</dbReference>
<sequence>MAEANTPHIAIIPSPGVGHIIPLGEFAKRLVDHHSFTVTFIIADESSPSTAQRSVLNSLPSSISYVFLPPVDLSDLPSTVGIETRISLTVTRSVPPLRELFRSLSTEKRLPAVLLVDLFGTDAFDVAVEFHVSPYVYYTSNANVLSLLLHLPELDETVSCEYRDLTESVKLPGCVPITGKDFADPFQDRNDDAYKWLLHHAKRFKEAKGILLNSFIDLEPNAIMALQEPALDKPPVYPIGPLVNTGSSHANQTDESECLNWLDRQPHGSVLYVSFGSGGTLTCEQFNELASGLAESGKRFIWVIRSPSGVPNSSYFNPHSPTDPLTFLPPGFLDRTKEKGLVVPSWAPQAQILAHPSTGGFLTHCGWNSTLESIVNGVPLIAWPLYAEQKMNALLLVEGVRAAIRAQTDEEGIVRKEEVVRVVKGLMEGEEGKAIRNKMKELKEAVVRVLGVDGFSTKSLTQVSLKWKAHQREIQQDTTHYQ</sequence>
<comment type="caution">
    <text evidence="6">The sequence shown here is derived from an EMBL/GenBank/DDBJ whole genome shotgun (WGS) entry which is preliminary data.</text>
</comment>
<dbReference type="SUPFAM" id="SSF53756">
    <property type="entry name" value="UDP-Glycosyltransferase/glycogen phosphorylase"/>
    <property type="match status" value="1"/>
</dbReference>
<name>A0A565AJW6_9BRAS</name>
<dbReference type="EC" id="2.4.1.-" evidence="5"/>
<organism evidence="6 7">
    <name type="scientific">Arabis nemorensis</name>
    <dbReference type="NCBI Taxonomy" id="586526"/>
    <lineage>
        <taxon>Eukaryota</taxon>
        <taxon>Viridiplantae</taxon>
        <taxon>Streptophyta</taxon>
        <taxon>Embryophyta</taxon>
        <taxon>Tracheophyta</taxon>
        <taxon>Spermatophyta</taxon>
        <taxon>Magnoliopsida</taxon>
        <taxon>eudicotyledons</taxon>
        <taxon>Gunneridae</taxon>
        <taxon>Pentapetalae</taxon>
        <taxon>rosids</taxon>
        <taxon>malvids</taxon>
        <taxon>Brassicales</taxon>
        <taxon>Brassicaceae</taxon>
        <taxon>Arabideae</taxon>
        <taxon>Arabis</taxon>
    </lineage>
</organism>
<reference evidence="6" key="1">
    <citation type="submission" date="2019-07" db="EMBL/GenBank/DDBJ databases">
        <authorList>
            <person name="Dittberner H."/>
        </authorList>
    </citation>
    <scope>NUCLEOTIDE SEQUENCE [LARGE SCALE GENOMIC DNA]</scope>
</reference>
<evidence type="ECO:0000313" key="6">
    <source>
        <dbReference type="EMBL" id="VVA89659.1"/>
    </source>
</evidence>
<gene>
    <name evidence="6" type="ORF">ANE_LOCUS104</name>
</gene>
<accession>A0A565AJW6</accession>
<dbReference type="PANTHER" id="PTHR48046">
    <property type="entry name" value="UDP-GLYCOSYLTRANSFERASE 72E1"/>
    <property type="match status" value="1"/>
</dbReference>
<dbReference type="Pfam" id="PF00201">
    <property type="entry name" value="UDPGT"/>
    <property type="match status" value="1"/>
</dbReference>
<evidence type="ECO:0000256" key="2">
    <source>
        <dbReference type="ARBA" id="ARBA00022676"/>
    </source>
</evidence>
<evidence type="ECO:0000256" key="1">
    <source>
        <dbReference type="ARBA" id="ARBA00009995"/>
    </source>
</evidence>
<dbReference type="OrthoDB" id="5835829at2759"/>
<dbReference type="GO" id="GO:0008194">
    <property type="term" value="F:UDP-glycosyltransferase activity"/>
    <property type="evidence" value="ECO:0007669"/>
    <property type="project" value="InterPro"/>
</dbReference>
<dbReference type="PROSITE" id="PS00375">
    <property type="entry name" value="UDPGT"/>
    <property type="match status" value="1"/>
</dbReference>
<evidence type="ECO:0000256" key="4">
    <source>
        <dbReference type="RuleBase" id="RU003718"/>
    </source>
</evidence>
<dbReference type="FunFam" id="3.40.50.2000:FF:000051">
    <property type="entry name" value="Glycosyltransferase"/>
    <property type="match status" value="1"/>
</dbReference>
<protein>
    <recommendedName>
        <fullName evidence="5">Glycosyltransferase</fullName>
        <ecNumber evidence="5">2.4.1.-</ecNumber>
    </recommendedName>
</protein>
<proteinExistence type="inferred from homology"/>
<dbReference type="InterPro" id="IPR035595">
    <property type="entry name" value="UDP_glycos_trans_CS"/>
</dbReference>
<comment type="similarity">
    <text evidence="1 4">Belongs to the UDP-glycosyltransferase family.</text>
</comment>